<keyword evidence="2" id="KW-1185">Reference proteome</keyword>
<proteinExistence type="predicted"/>
<dbReference type="Proteomes" id="UP000027153">
    <property type="component" value="Unassembled WGS sequence"/>
</dbReference>
<evidence type="ECO:0000313" key="2">
    <source>
        <dbReference type="Proteomes" id="UP000027153"/>
    </source>
</evidence>
<dbReference type="AlphaFoldDB" id="A0A062V011"/>
<protein>
    <submittedName>
        <fullName evidence="1">Uncharacterized protein</fullName>
    </submittedName>
</protein>
<accession>A0A062V011</accession>
<name>A0A062V011_9EURY</name>
<organism evidence="1 2">
    <name type="scientific">Candidatus Methanoperedens nitratireducens</name>
    <dbReference type="NCBI Taxonomy" id="1392998"/>
    <lineage>
        <taxon>Archaea</taxon>
        <taxon>Methanobacteriati</taxon>
        <taxon>Methanobacteriota</taxon>
        <taxon>Stenosarchaea group</taxon>
        <taxon>Methanomicrobia</taxon>
        <taxon>Methanosarcinales</taxon>
        <taxon>ANME-2 cluster</taxon>
        <taxon>Candidatus Methanoperedentaceae</taxon>
        <taxon>Candidatus Methanoperedens</taxon>
    </lineage>
</organism>
<sequence length="360" mass="42318">MKIRRTISIDKSDLETLKPFLNASDNNLSLALRHLIDHYRQETNMNSMTGDQQKIIMLRNKIIENRIAVLMPVPLIRWLLKTNLGVPPLGIFRVIMAKYTKLLGMDSFSFNDYINMINKHVDIFGYKISQNIEMSPDLKNVRISFEAEDPDHLKSTVVIYSCMLAHHPIKLKIRKFMESPNLFIIDYEQCNNEEEAHRSVMEHFGYNQLILDEIQSNFQFWRNITRIIKADHYEDVIISRDILLQLLKYHDFSEQLNNLISTVYSVSIEDTDYQHITEFIEEICKTSGLIHKIEYNDNEIKIYHKFNDEGVINTINDTLINTLRMSGQNFMLKKSDKITILTRSQPLQNHVNEVLRIEPI</sequence>
<evidence type="ECO:0000313" key="1">
    <source>
        <dbReference type="EMBL" id="KCZ72466.1"/>
    </source>
</evidence>
<comment type="caution">
    <text evidence="1">The sequence shown here is derived from an EMBL/GenBank/DDBJ whole genome shotgun (WGS) entry which is preliminary data.</text>
</comment>
<dbReference type="EMBL" id="JMIY01000002">
    <property type="protein sequence ID" value="KCZ72466.1"/>
    <property type="molecule type" value="Genomic_DNA"/>
</dbReference>
<reference evidence="1 2" key="1">
    <citation type="journal article" date="2013" name="Nature">
        <title>Anaerobic oxidation of methane coupled to nitrate reduction in a novel archaeal lineage.</title>
        <authorList>
            <person name="Haroon M.F."/>
            <person name="Hu S."/>
            <person name="Shi Y."/>
            <person name="Imelfort M."/>
            <person name="Keller J."/>
            <person name="Hugenholtz P."/>
            <person name="Yuan Z."/>
            <person name="Tyson G.W."/>
        </authorList>
    </citation>
    <scope>NUCLEOTIDE SEQUENCE [LARGE SCALE GENOMIC DNA]</scope>
    <source>
        <strain evidence="1 2">ANME-2d</strain>
    </source>
</reference>
<gene>
    <name evidence="1" type="ORF">ANME2D_00893</name>
</gene>